<dbReference type="SUPFAM" id="SSF46785">
    <property type="entry name" value="Winged helix' DNA-binding domain"/>
    <property type="match status" value="1"/>
</dbReference>
<dbReference type="STRING" id="37928.SAMN04489742_2151"/>
<keyword evidence="6" id="KW-1185">Reference proteome</keyword>
<reference evidence="5 6" key="1">
    <citation type="submission" date="2016-10" db="EMBL/GenBank/DDBJ databases">
        <authorList>
            <person name="de Groot N.N."/>
        </authorList>
    </citation>
    <scope>NUCLEOTIDE SEQUENCE [LARGE SCALE GENOMIC DNA]</scope>
    <source>
        <strain evidence="5 6">DSM 20117</strain>
    </source>
</reference>
<dbReference type="AlphaFoldDB" id="A0A1H1CZN0"/>
<dbReference type="Pfam" id="PF13404">
    <property type="entry name" value="HTH_AsnC-type"/>
    <property type="match status" value="1"/>
</dbReference>
<dbReference type="GO" id="GO:0043200">
    <property type="term" value="P:response to amino acid"/>
    <property type="evidence" value="ECO:0007669"/>
    <property type="project" value="TreeGrafter"/>
</dbReference>
<dbReference type="PRINTS" id="PR00033">
    <property type="entry name" value="HTHASNC"/>
</dbReference>
<dbReference type="PROSITE" id="PS50956">
    <property type="entry name" value="HTH_ASNC_2"/>
    <property type="match status" value="1"/>
</dbReference>
<proteinExistence type="predicted"/>
<evidence type="ECO:0000256" key="1">
    <source>
        <dbReference type="ARBA" id="ARBA00023015"/>
    </source>
</evidence>
<dbReference type="Gene3D" id="1.10.10.10">
    <property type="entry name" value="Winged helix-like DNA-binding domain superfamily/Winged helix DNA-binding domain"/>
    <property type="match status" value="2"/>
</dbReference>
<dbReference type="EMBL" id="FNKH01000002">
    <property type="protein sequence ID" value="SDQ69006.1"/>
    <property type="molecule type" value="Genomic_DNA"/>
</dbReference>
<dbReference type="InterPro" id="IPR000485">
    <property type="entry name" value="AsnC-type_HTH_dom"/>
</dbReference>
<dbReference type="InterPro" id="IPR036388">
    <property type="entry name" value="WH-like_DNA-bd_sf"/>
</dbReference>
<sequence>MRVTANKRVDFECFVHVNCQSCKNVTMELDSLDRSLLSALHTDGRAPWPKIASDIGRSVSTVRRRYESLQHRGIVRVIGRTDVSRLGYGPPAMVKYRGRDALRPEFLTHLQRHPHVRYLSATVGSAHCLAEIVPQSLSSLREILSDIGRDFEVTSEEFVVTHTYTSGQDWLPNTAKRDIDVEILSREVELSADERNILGMLLHDGRASFASLGAASDKSESTVRRIVETLFEQEIVSLRLLVEPQVLGFQAMFWALLDIEPSRLPEAASSLAENPATKTLFATAGSCNLIGQFVLPRHTDTYAFMTQVLGALPGARSAETLLESATYKRVWNLVKGDSYGEVAGPAWLFDGKSRDR</sequence>
<keyword evidence="3" id="KW-0804">Transcription</keyword>
<dbReference type="SUPFAM" id="SSF54909">
    <property type="entry name" value="Dimeric alpha+beta barrel"/>
    <property type="match status" value="1"/>
</dbReference>
<organism evidence="5 6">
    <name type="scientific">Crystallibacter crystallopoietes</name>
    <dbReference type="NCBI Taxonomy" id="37928"/>
    <lineage>
        <taxon>Bacteria</taxon>
        <taxon>Bacillati</taxon>
        <taxon>Actinomycetota</taxon>
        <taxon>Actinomycetes</taxon>
        <taxon>Micrococcales</taxon>
        <taxon>Micrococcaceae</taxon>
        <taxon>Crystallibacter</taxon>
    </lineage>
</organism>
<keyword evidence="2 5" id="KW-0238">DNA-binding</keyword>
<gene>
    <name evidence="5" type="ORF">SAMN04489742_2151</name>
</gene>
<feature type="domain" description="HTH asnC-type" evidence="4">
    <location>
        <begin position="29"/>
        <end position="89"/>
    </location>
</feature>
<dbReference type="InterPro" id="IPR036390">
    <property type="entry name" value="WH_DNA-bd_sf"/>
</dbReference>
<dbReference type="InterPro" id="IPR019888">
    <property type="entry name" value="Tscrpt_reg_AsnC-like"/>
</dbReference>
<dbReference type="GO" id="GO:0043565">
    <property type="term" value="F:sequence-specific DNA binding"/>
    <property type="evidence" value="ECO:0007669"/>
    <property type="project" value="InterPro"/>
</dbReference>
<keyword evidence="1" id="KW-0805">Transcription regulation</keyword>
<dbReference type="Gene3D" id="3.30.70.920">
    <property type="match status" value="1"/>
</dbReference>
<accession>A0A1H1CZN0</accession>
<dbReference type="SMART" id="SM00344">
    <property type="entry name" value="HTH_ASNC"/>
    <property type="match status" value="1"/>
</dbReference>
<dbReference type="GO" id="GO:0005829">
    <property type="term" value="C:cytosol"/>
    <property type="evidence" value="ECO:0007669"/>
    <property type="project" value="TreeGrafter"/>
</dbReference>
<dbReference type="PANTHER" id="PTHR30154:SF34">
    <property type="entry name" value="TRANSCRIPTIONAL REGULATOR AZLB"/>
    <property type="match status" value="1"/>
</dbReference>
<evidence type="ECO:0000313" key="6">
    <source>
        <dbReference type="Proteomes" id="UP000181917"/>
    </source>
</evidence>
<name>A0A1H1CZN0_9MICC</name>
<protein>
    <submittedName>
        <fullName evidence="5">DNA-binding transcriptional regulator, Lrp family</fullName>
    </submittedName>
</protein>
<dbReference type="PANTHER" id="PTHR30154">
    <property type="entry name" value="LEUCINE-RESPONSIVE REGULATORY PROTEIN"/>
    <property type="match status" value="1"/>
</dbReference>
<evidence type="ECO:0000256" key="3">
    <source>
        <dbReference type="ARBA" id="ARBA00023163"/>
    </source>
</evidence>
<evidence type="ECO:0000259" key="4">
    <source>
        <dbReference type="PROSITE" id="PS50956"/>
    </source>
</evidence>
<dbReference type="InterPro" id="IPR011008">
    <property type="entry name" value="Dimeric_a/b-barrel"/>
</dbReference>
<evidence type="ECO:0000313" key="5">
    <source>
        <dbReference type="EMBL" id="SDQ69006.1"/>
    </source>
</evidence>
<dbReference type="Proteomes" id="UP000181917">
    <property type="component" value="Unassembled WGS sequence"/>
</dbReference>
<evidence type="ECO:0000256" key="2">
    <source>
        <dbReference type="ARBA" id="ARBA00023125"/>
    </source>
</evidence>